<evidence type="ECO:0000313" key="1">
    <source>
        <dbReference type="EMBL" id="PST41658.1"/>
    </source>
</evidence>
<organism evidence="1 2">
    <name type="scientific">Faecalibacillus faecis</name>
    <dbReference type="NCBI Taxonomy" id="1982628"/>
    <lineage>
        <taxon>Bacteria</taxon>
        <taxon>Bacillati</taxon>
        <taxon>Bacillota</taxon>
        <taxon>Erysipelotrichia</taxon>
        <taxon>Erysipelotrichales</taxon>
        <taxon>Coprobacillaceae</taxon>
        <taxon>Faecalibacillus</taxon>
    </lineage>
</organism>
<dbReference type="Proteomes" id="UP000241201">
    <property type="component" value="Unassembled WGS sequence"/>
</dbReference>
<proteinExistence type="predicted"/>
<dbReference type="AlphaFoldDB" id="A0A2T3G299"/>
<gene>
    <name evidence="1" type="ORF">C7U55_02410</name>
</gene>
<protein>
    <submittedName>
        <fullName evidence="1">Uncharacterized protein</fullName>
    </submittedName>
</protein>
<sequence>MDKKLLEDIIQAAKAAGADVKVVQIGSTEKETGTYERPAVPLLKLELSIKKDGDALSVLADADWNILGSLFLEMAPIDIDVDKVKEMFVPAKNAFMHCSNELDNYIQEQFKGALEDEEERIRRESC</sequence>
<dbReference type="EMBL" id="PYLP01000002">
    <property type="protein sequence ID" value="PST41658.1"/>
    <property type="molecule type" value="Genomic_DNA"/>
</dbReference>
<comment type="caution">
    <text evidence="1">The sequence shown here is derived from an EMBL/GenBank/DDBJ whole genome shotgun (WGS) entry which is preliminary data.</text>
</comment>
<accession>A0A2T3G299</accession>
<reference evidence="2" key="1">
    <citation type="submission" date="2018-03" db="EMBL/GenBank/DDBJ databases">
        <title>Lachnoclostridium SNUG30370 gen.nov., sp.nov., isolated from human faeces.</title>
        <authorList>
            <person name="Seo B."/>
            <person name="Jeon K."/>
            <person name="Ko G."/>
        </authorList>
    </citation>
    <scope>NUCLEOTIDE SEQUENCE [LARGE SCALE GENOMIC DNA]</scope>
    <source>
        <strain evidence="2">SNUG30370</strain>
    </source>
</reference>
<keyword evidence="2" id="KW-1185">Reference proteome</keyword>
<evidence type="ECO:0000313" key="2">
    <source>
        <dbReference type="Proteomes" id="UP000241201"/>
    </source>
</evidence>
<dbReference type="GeneID" id="77469959"/>
<dbReference type="RefSeq" id="WP_106987184.1">
    <property type="nucleotide sequence ID" value="NZ_PYLP01000002.1"/>
</dbReference>
<name>A0A2T3G299_9FIRM</name>